<proteinExistence type="predicted"/>
<accession>A0A5Q0CDZ0</accession>
<dbReference type="SUPFAM" id="SSF88723">
    <property type="entry name" value="PIN domain-like"/>
    <property type="match status" value="1"/>
</dbReference>
<keyword evidence="2" id="KW-1185">Reference proteome</keyword>
<dbReference type="KEGG" id="rgr:FZ934_20200"/>
<dbReference type="InterPro" id="IPR029060">
    <property type="entry name" value="PIN-like_dom_sf"/>
</dbReference>
<dbReference type="Gene3D" id="3.40.50.1010">
    <property type="entry name" value="5'-nuclease"/>
    <property type="match status" value="1"/>
</dbReference>
<geneLocation type="plasmid" evidence="1 2">
    <name>unnamed</name>
</geneLocation>
<keyword evidence="1" id="KW-0614">Plasmid</keyword>
<dbReference type="RefSeq" id="WP_153272692.1">
    <property type="nucleotide sequence ID" value="NZ_CP043499.1"/>
</dbReference>
<evidence type="ECO:0000313" key="1">
    <source>
        <dbReference type="EMBL" id="QFY62704.1"/>
    </source>
</evidence>
<dbReference type="Proteomes" id="UP000326881">
    <property type="component" value="Plasmid unnamed"/>
</dbReference>
<protein>
    <submittedName>
        <fullName evidence="1">Type II toxin-antitoxin system VapC family toxin</fullName>
    </submittedName>
</protein>
<gene>
    <name evidence="1" type="ORF">FZ934_20200</name>
</gene>
<dbReference type="OrthoDB" id="7161000at2"/>
<name>A0A5Q0CDZ0_9HYPH</name>
<evidence type="ECO:0000313" key="2">
    <source>
        <dbReference type="Proteomes" id="UP000326881"/>
    </source>
</evidence>
<dbReference type="AlphaFoldDB" id="A0A5Q0CDZ0"/>
<organism evidence="1 2">
    <name type="scientific">Rhizobium grahamii</name>
    <dbReference type="NCBI Taxonomy" id="1120045"/>
    <lineage>
        <taxon>Bacteria</taxon>
        <taxon>Pseudomonadati</taxon>
        <taxon>Pseudomonadota</taxon>
        <taxon>Alphaproteobacteria</taxon>
        <taxon>Hyphomicrobiales</taxon>
        <taxon>Rhizobiaceae</taxon>
        <taxon>Rhizobium/Agrobacterium group</taxon>
        <taxon>Rhizobium</taxon>
    </lineage>
</organism>
<reference evidence="1 2" key="1">
    <citation type="submission" date="2019-08" db="EMBL/GenBank/DDBJ databases">
        <title>Prosopis cineraria nodule microbiome.</title>
        <authorList>
            <person name="Ali R."/>
            <person name="Chaluvadi S.R."/>
            <person name="Wang X."/>
        </authorList>
    </citation>
    <scope>NUCLEOTIDE SEQUENCE [LARGE SCALE GENOMIC DNA]</scope>
    <source>
        <strain evidence="1 2">BG7</strain>
        <plasmid evidence="1 2">unnamed</plasmid>
    </source>
</reference>
<sequence length="197" mass="22582">MAKLLLDTNIISKAYLPNAPDWLWDWLESLPSGFLAVPWVSLYETEYGIRVAHRDNPPRALELLGWFEQFVALCDPYPEMDVKASRILGQMAASPPMQHFFLTERRTDKNGDKLKPLRIQLGGDAILAAMSIAHQIPIATFNTRDFIYINRFFALPGVYNPEFDLWAVPKPDGWEDIDHANDDQFRHPAAMKRSALR</sequence>
<dbReference type="EMBL" id="CP043499">
    <property type="protein sequence ID" value="QFY62704.1"/>
    <property type="molecule type" value="Genomic_DNA"/>
</dbReference>